<feature type="region of interest" description="Disordered" evidence="1">
    <location>
        <begin position="71"/>
        <end position="106"/>
    </location>
</feature>
<feature type="transmembrane region" description="Helical" evidence="2">
    <location>
        <begin position="6"/>
        <end position="23"/>
    </location>
</feature>
<keyword evidence="2" id="KW-0812">Transmembrane</keyword>
<accession>A0ABT5CA64</accession>
<organism evidence="3 4">
    <name type="scientific">Sorangium atrum</name>
    <dbReference type="NCBI Taxonomy" id="2995308"/>
    <lineage>
        <taxon>Bacteria</taxon>
        <taxon>Pseudomonadati</taxon>
        <taxon>Myxococcota</taxon>
        <taxon>Polyangia</taxon>
        <taxon>Polyangiales</taxon>
        <taxon>Polyangiaceae</taxon>
        <taxon>Sorangium</taxon>
    </lineage>
</organism>
<evidence type="ECO:0000313" key="4">
    <source>
        <dbReference type="Proteomes" id="UP001217485"/>
    </source>
</evidence>
<keyword evidence="2" id="KW-1133">Transmembrane helix</keyword>
<dbReference type="Proteomes" id="UP001217485">
    <property type="component" value="Unassembled WGS sequence"/>
</dbReference>
<name>A0ABT5CA64_9BACT</name>
<proteinExistence type="predicted"/>
<evidence type="ECO:0000313" key="3">
    <source>
        <dbReference type="EMBL" id="MDC0682705.1"/>
    </source>
</evidence>
<feature type="compositionally biased region" description="Basic and acidic residues" evidence="1">
    <location>
        <begin position="85"/>
        <end position="96"/>
    </location>
</feature>
<protein>
    <recommendedName>
        <fullName evidence="5">Secreted protein</fullName>
    </recommendedName>
</protein>
<keyword evidence="2" id="KW-0472">Membrane</keyword>
<reference evidence="3 4" key="1">
    <citation type="submission" date="2023-01" db="EMBL/GenBank/DDBJ databases">
        <title>Minimal conservation of predation-associated metabolite biosynthetic gene clusters underscores biosynthetic potential of Myxococcota including descriptions for ten novel species: Archangium lansinium sp. nov., Myxococcus landrumus sp. nov., Nannocystis bai.</title>
        <authorList>
            <person name="Ahearne A."/>
            <person name="Stevens C."/>
            <person name="Dowd S."/>
        </authorList>
    </citation>
    <scope>NUCLEOTIDE SEQUENCE [LARGE SCALE GENOMIC DNA]</scope>
    <source>
        <strain evidence="3 4">WIWO2</strain>
    </source>
</reference>
<keyword evidence="4" id="KW-1185">Reference proteome</keyword>
<evidence type="ECO:0000256" key="1">
    <source>
        <dbReference type="SAM" id="MobiDB-lite"/>
    </source>
</evidence>
<evidence type="ECO:0000256" key="2">
    <source>
        <dbReference type="SAM" id="Phobius"/>
    </source>
</evidence>
<dbReference type="EMBL" id="JAQNDK010000004">
    <property type="protein sequence ID" value="MDC0682705.1"/>
    <property type="molecule type" value="Genomic_DNA"/>
</dbReference>
<gene>
    <name evidence="3" type="ORF">POL72_33570</name>
</gene>
<comment type="caution">
    <text evidence="3">The sequence shown here is derived from an EMBL/GenBank/DDBJ whole genome shotgun (WGS) entry which is preliminary data.</text>
</comment>
<evidence type="ECO:0008006" key="5">
    <source>
        <dbReference type="Google" id="ProtNLM"/>
    </source>
</evidence>
<dbReference type="RefSeq" id="WP_272100863.1">
    <property type="nucleotide sequence ID" value="NZ_JAQNDK010000004.1"/>
</dbReference>
<sequence>MKNGHVIVTFVVLVGAAAGFNVMSERRHEKQLAGLRTEMQSLSVSVEAAQGRPPNKAVLTAAAPVLARQTAPLAPDPGQDDEDEASPRGDAQDEPARPTLEPAEMKSELDTVFASERPDPAWTAEASRTVSSRVAAVLPESSALRNVDCHGSMCRIETSHTDFESYRRFVQGAFMTPGSRIWNAGFFASPPMPDERGELTATVYLAREGEPLPVSMVQ</sequence>